<dbReference type="RefSeq" id="WP_181902063.1">
    <property type="nucleotide sequence ID" value="NZ_QRDL01000005.1"/>
</dbReference>
<gene>
    <name evidence="2" type="ORF">DFO60_3646</name>
</gene>
<evidence type="ECO:0000313" key="2">
    <source>
        <dbReference type="EMBL" id="RED02021.1"/>
    </source>
</evidence>
<dbReference type="Pfam" id="PF07511">
    <property type="entry name" value="DUF1525"/>
    <property type="match status" value="1"/>
</dbReference>
<accession>A0A3D9EGR1</accession>
<reference evidence="2 3" key="1">
    <citation type="submission" date="2018-07" db="EMBL/GenBank/DDBJ databases">
        <title>Genome sequencing of rice bacterial endophytes.</title>
        <authorList>
            <person name="Venturi V."/>
        </authorList>
    </citation>
    <scope>NUCLEOTIDE SEQUENCE [LARGE SCALE GENOMIC DNA]</scope>
    <source>
        <strain evidence="2 3">AG1002</strain>
    </source>
</reference>
<comment type="caution">
    <text evidence="2">The sequence shown here is derived from an EMBL/GenBank/DDBJ whole genome shotgun (WGS) entry which is preliminary data.</text>
</comment>
<keyword evidence="1" id="KW-0732">Signal</keyword>
<dbReference type="NCBIfam" id="TIGR03757">
    <property type="entry name" value="conj_TIGR03757"/>
    <property type="match status" value="1"/>
</dbReference>
<dbReference type="InterPro" id="IPR011090">
    <property type="entry name" value="Integr_conj_element_PFL4709"/>
</dbReference>
<dbReference type="EMBL" id="QRDL01000005">
    <property type="protein sequence ID" value="RED02021.1"/>
    <property type="molecule type" value="Genomic_DNA"/>
</dbReference>
<proteinExistence type="predicted"/>
<dbReference type="Proteomes" id="UP000256988">
    <property type="component" value="Unassembled WGS sequence"/>
</dbReference>
<dbReference type="AlphaFoldDB" id="A0A3D9EGR1"/>
<name>A0A3D9EGR1_ECTOL</name>
<feature type="signal peptide" evidence="1">
    <location>
        <begin position="1"/>
        <end position="31"/>
    </location>
</feature>
<evidence type="ECO:0000313" key="3">
    <source>
        <dbReference type="Proteomes" id="UP000256988"/>
    </source>
</evidence>
<evidence type="ECO:0000256" key="1">
    <source>
        <dbReference type="SAM" id="SignalP"/>
    </source>
</evidence>
<protein>
    <submittedName>
        <fullName evidence="2">Integrating conjugative element protein (TIGR03757 family)</fullName>
    </submittedName>
</protein>
<sequence length="145" mass="15336">MSIFPPTGSAGLKARLLGFVLATACVPLATADVLAISDAAHPLVNSAEARIVLLDAPERLEQQLSEGLPADPRQAAAIMQQRMRSASAQQLGRDLAKAHQNVADAWSLGVAKLPAVVVDRQYVIYGQHDVAAAVASIERFRSTGR</sequence>
<feature type="chain" id="PRO_5017701376" evidence="1">
    <location>
        <begin position="32"/>
        <end position="145"/>
    </location>
</feature>
<organism evidence="2 3">
    <name type="scientific">Ectopseudomonas oleovorans</name>
    <name type="common">Pseudomonas oleovorans</name>
    <dbReference type="NCBI Taxonomy" id="301"/>
    <lineage>
        <taxon>Bacteria</taxon>
        <taxon>Pseudomonadati</taxon>
        <taxon>Pseudomonadota</taxon>
        <taxon>Gammaproteobacteria</taxon>
        <taxon>Pseudomonadales</taxon>
        <taxon>Pseudomonadaceae</taxon>
        <taxon>Ectopseudomonas</taxon>
    </lineage>
</organism>